<evidence type="ECO:0000313" key="1">
    <source>
        <dbReference type="EMBL" id="EJW77688.1"/>
    </source>
</evidence>
<dbReference type="Proteomes" id="UP000004810">
    <property type="component" value="Unassembled WGS sequence"/>
</dbReference>
<dbReference type="AlphaFoldDB" id="J9E6B9"/>
<comment type="caution">
    <text evidence="1">The sequence shown here is derived from an EMBL/GenBank/DDBJ whole genome shotgun (WGS) entry which is preliminary data.</text>
</comment>
<accession>J9E6B9</accession>
<protein>
    <submittedName>
        <fullName evidence="1">Uncharacterized protein</fullName>
    </submittedName>
</protein>
<organism evidence="1 2">
    <name type="scientific">Wuchereria bancrofti</name>
    <dbReference type="NCBI Taxonomy" id="6293"/>
    <lineage>
        <taxon>Eukaryota</taxon>
        <taxon>Metazoa</taxon>
        <taxon>Ecdysozoa</taxon>
        <taxon>Nematoda</taxon>
        <taxon>Chromadorea</taxon>
        <taxon>Rhabditida</taxon>
        <taxon>Spirurina</taxon>
        <taxon>Spiruromorpha</taxon>
        <taxon>Filarioidea</taxon>
        <taxon>Onchocercidae</taxon>
        <taxon>Wuchereria</taxon>
    </lineage>
</organism>
<gene>
    <name evidence="1" type="ORF">WUBG_11406</name>
</gene>
<evidence type="ECO:0000313" key="2">
    <source>
        <dbReference type="Proteomes" id="UP000004810"/>
    </source>
</evidence>
<dbReference type="EMBL" id="ADBV01007470">
    <property type="protein sequence ID" value="EJW77688.1"/>
    <property type="molecule type" value="Genomic_DNA"/>
</dbReference>
<feature type="non-terminal residue" evidence="1">
    <location>
        <position position="71"/>
    </location>
</feature>
<name>J9E6B9_WUCBA</name>
<proteinExistence type="predicted"/>
<reference evidence="2" key="1">
    <citation type="submission" date="2012-08" db="EMBL/GenBank/DDBJ databases">
        <title>The Genome Sequence of Wuchereria bancrofti.</title>
        <authorList>
            <person name="Nutman T.B."/>
            <person name="Fink D.L."/>
            <person name="Russ C."/>
            <person name="Young S."/>
            <person name="Zeng Q."/>
            <person name="Koehrsen M."/>
            <person name="Alvarado L."/>
            <person name="Berlin A."/>
            <person name="Chapman S.B."/>
            <person name="Chen Z."/>
            <person name="Freedman E."/>
            <person name="Gellesch M."/>
            <person name="Goldberg J."/>
            <person name="Griggs A."/>
            <person name="Gujja S."/>
            <person name="Heilman E.R."/>
            <person name="Heiman D."/>
            <person name="Hepburn T."/>
            <person name="Howarth C."/>
            <person name="Jen D."/>
            <person name="Larson L."/>
            <person name="Lewis B."/>
            <person name="Mehta T."/>
            <person name="Park D."/>
            <person name="Pearson M."/>
            <person name="Roberts A."/>
            <person name="Saif S."/>
            <person name="Shea T."/>
            <person name="Shenoy N."/>
            <person name="Sisk P."/>
            <person name="Stolte C."/>
            <person name="Sykes S."/>
            <person name="Walk T."/>
            <person name="White J."/>
            <person name="Yandava C."/>
            <person name="Haas B."/>
            <person name="Henn M.R."/>
            <person name="Nusbaum C."/>
            <person name="Birren B."/>
        </authorList>
    </citation>
    <scope>NUCLEOTIDE SEQUENCE [LARGE SCALE GENOMIC DNA]</scope>
    <source>
        <strain evidence="2">NA</strain>
    </source>
</reference>
<sequence length="71" mass="8510">MGRDYGNPKSRLENSELENRIAHMISSLKERFWIPKGRAEVKTVFNKYMGSKRWRTRSFKLPTMTNYIEVQ</sequence>